<dbReference type="AlphaFoldDB" id="A0A4R6VG22"/>
<dbReference type="Pfam" id="PF22725">
    <property type="entry name" value="GFO_IDH_MocA_C3"/>
    <property type="match status" value="1"/>
</dbReference>
<evidence type="ECO:0000259" key="1">
    <source>
        <dbReference type="Pfam" id="PF01408"/>
    </source>
</evidence>
<dbReference type="Proteomes" id="UP000295657">
    <property type="component" value="Unassembled WGS sequence"/>
</dbReference>
<evidence type="ECO:0000259" key="2">
    <source>
        <dbReference type="Pfam" id="PF22725"/>
    </source>
</evidence>
<reference evidence="3 4" key="1">
    <citation type="submission" date="2019-03" db="EMBL/GenBank/DDBJ databases">
        <title>Genomic Encyclopedia of Type Strains, Phase IV (KMG-IV): sequencing the most valuable type-strain genomes for metagenomic binning, comparative biology and taxonomic classification.</title>
        <authorList>
            <person name="Goeker M."/>
        </authorList>
    </citation>
    <scope>NUCLEOTIDE SEQUENCE [LARGE SCALE GENOMIC DNA]</scope>
    <source>
        <strain evidence="3 4">DSM 28403</strain>
    </source>
</reference>
<evidence type="ECO:0000313" key="4">
    <source>
        <dbReference type="Proteomes" id="UP000295657"/>
    </source>
</evidence>
<feature type="domain" description="GFO/IDH/MocA-like oxidoreductase" evidence="2">
    <location>
        <begin position="135"/>
        <end position="243"/>
    </location>
</feature>
<evidence type="ECO:0000313" key="3">
    <source>
        <dbReference type="EMBL" id="TDQ59749.1"/>
    </source>
</evidence>
<dbReference type="EMBL" id="SNYQ01000001">
    <property type="protein sequence ID" value="TDQ59749.1"/>
    <property type="molecule type" value="Genomic_DNA"/>
</dbReference>
<comment type="caution">
    <text evidence="3">The sequence shown here is derived from an EMBL/GenBank/DDBJ whole genome shotgun (WGS) entry which is preliminary data.</text>
</comment>
<sequence length="317" mass="35814">MKLGIIGTGMIVRDFLQILPQLKLERVSIFGRNPEQTKALAQTYEISQIFCDYEEMLASDADTLYIALPNDLHFSFAEKALKAGKHIILEKPITPSLSEFQALRRLAEEQKKILIEAMTVHYLPAYLRLKDYLPRLGQIKIVSLNYSQYSSRYDRFKAGEILPAFDPLKAGGALMDLNVYNLHFLIGLFGAPKSAFYSANIERNIDTSGIMLLDYEDFKAVCIAAKDCQAPVTLSIQGEKGCISIPMPANIMDNFSLNLNAQPPQQYSFENQHRMLPEFQKFISIIARQDFAFAEKMLDISEAAVALLDTHKCKIQD</sequence>
<dbReference type="GO" id="GO:0000166">
    <property type="term" value="F:nucleotide binding"/>
    <property type="evidence" value="ECO:0007669"/>
    <property type="project" value="InterPro"/>
</dbReference>
<dbReference type="InterPro" id="IPR000683">
    <property type="entry name" value="Gfo/Idh/MocA-like_OxRdtase_N"/>
</dbReference>
<accession>A0A4R6VG22</accession>
<name>A0A4R6VG22_9PAST</name>
<proteinExistence type="predicted"/>
<dbReference type="SUPFAM" id="SSF51735">
    <property type="entry name" value="NAD(P)-binding Rossmann-fold domains"/>
    <property type="match status" value="1"/>
</dbReference>
<organism evidence="3 4">
    <name type="scientific">Mesocricetibacter intestinalis</name>
    <dbReference type="NCBI Taxonomy" id="1521930"/>
    <lineage>
        <taxon>Bacteria</taxon>
        <taxon>Pseudomonadati</taxon>
        <taxon>Pseudomonadota</taxon>
        <taxon>Gammaproteobacteria</taxon>
        <taxon>Pasteurellales</taxon>
        <taxon>Pasteurellaceae</taxon>
        <taxon>Mesocricetibacter</taxon>
    </lineage>
</organism>
<dbReference type="Pfam" id="PF01408">
    <property type="entry name" value="GFO_IDH_MocA"/>
    <property type="match status" value="1"/>
</dbReference>
<keyword evidence="4" id="KW-1185">Reference proteome</keyword>
<dbReference type="PANTHER" id="PTHR43054">
    <property type="match status" value="1"/>
</dbReference>
<dbReference type="PANTHER" id="PTHR43054:SF1">
    <property type="entry name" value="SCYLLO-INOSITOL 2-DEHYDROGENASE (NADP(+)) IOLU"/>
    <property type="match status" value="1"/>
</dbReference>
<dbReference type="Gene3D" id="3.40.50.720">
    <property type="entry name" value="NAD(P)-binding Rossmann-like Domain"/>
    <property type="match status" value="1"/>
</dbReference>
<gene>
    <name evidence="3" type="ORF">EDC45_0408</name>
</gene>
<dbReference type="InterPro" id="IPR055170">
    <property type="entry name" value="GFO_IDH_MocA-like_dom"/>
</dbReference>
<dbReference type="RefSeq" id="WP_133542952.1">
    <property type="nucleotide sequence ID" value="NZ_SNYQ01000001.1"/>
</dbReference>
<dbReference type="InterPro" id="IPR036291">
    <property type="entry name" value="NAD(P)-bd_dom_sf"/>
</dbReference>
<dbReference type="SUPFAM" id="SSF55347">
    <property type="entry name" value="Glyceraldehyde-3-phosphate dehydrogenase-like, C-terminal domain"/>
    <property type="match status" value="1"/>
</dbReference>
<dbReference type="OrthoDB" id="9774191at2"/>
<protein>
    <submittedName>
        <fullName evidence="3">Putative dehydrogenase</fullName>
    </submittedName>
</protein>
<dbReference type="Gene3D" id="3.30.360.10">
    <property type="entry name" value="Dihydrodipicolinate Reductase, domain 2"/>
    <property type="match status" value="1"/>
</dbReference>
<feature type="domain" description="Gfo/Idh/MocA-like oxidoreductase N-terminal" evidence="1">
    <location>
        <begin position="2"/>
        <end position="115"/>
    </location>
</feature>